<organism evidence="1 2">
    <name type="scientific">Vitrella brassicaformis (strain CCMP3155)</name>
    <dbReference type="NCBI Taxonomy" id="1169540"/>
    <lineage>
        <taxon>Eukaryota</taxon>
        <taxon>Sar</taxon>
        <taxon>Alveolata</taxon>
        <taxon>Colpodellida</taxon>
        <taxon>Vitrellaceae</taxon>
        <taxon>Vitrella</taxon>
    </lineage>
</organism>
<evidence type="ECO:0000313" key="1">
    <source>
        <dbReference type="EMBL" id="CEL93114.1"/>
    </source>
</evidence>
<evidence type="ECO:0000313" key="2">
    <source>
        <dbReference type="Proteomes" id="UP000041254"/>
    </source>
</evidence>
<accession>A0A0G4EB08</accession>
<protein>
    <submittedName>
        <fullName evidence="1">Uncharacterized protein</fullName>
    </submittedName>
</protein>
<dbReference type="EMBL" id="CDMY01000138">
    <property type="protein sequence ID" value="CEL93114.1"/>
    <property type="molecule type" value="Genomic_DNA"/>
</dbReference>
<sequence length="231" mass="26031">MRTSSNLCAHRDLGRALQQPCSPHRAALDDIRRVVGRDTEARHRDGTADDRMYQQTYAQAGQDAWFADPEGAIALGWLTRYPCAVIHRNETDHTVSFLLYHLRSQANKIPLVAHDGSAQGKEEMINELTTLLRRSGWVLEASDALSWVFRKAGTPCINDEAVIRTLLDLSQQEEPQDIEMNPAFDRSSKTSYAYFHIYHGGKFKNKETLFGVAGCKFVDKDQSNCGRKCVS</sequence>
<keyword evidence="2" id="KW-1185">Reference proteome</keyword>
<dbReference type="InParanoid" id="A0A0G4EB08"/>
<dbReference type="VEuPathDB" id="CryptoDB:Vbra_6949"/>
<reference evidence="1 2" key="1">
    <citation type="submission" date="2014-11" db="EMBL/GenBank/DDBJ databases">
        <authorList>
            <person name="Zhu J."/>
            <person name="Qi W."/>
            <person name="Song R."/>
        </authorList>
    </citation>
    <scope>NUCLEOTIDE SEQUENCE [LARGE SCALE GENOMIC DNA]</scope>
</reference>
<dbReference type="Proteomes" id="UP000041254">
    <property type="component" value="Unassembled WGS sequence"/>
</dbReference>
<dbReference type="AlphaFoldDB" id="A0A0G4EB08"/>
<proteinExistence type="predicted"/>
<gene>
    <name evidence="1" type="ORF">Vbra_6949</name>
</gene>
<name>A0A0G4EB08_VITBC</name>